<protein>
    <recommendedName>
        <fullName evidence="3">PID domain-containing protein</fullName>
    </recommendedName>
</protein>
<dbReference type="GO" id="GO:0005737">
    <property type="term" value="C:cytoplasm"/>
    <property type="evidence" value="ECO:0007669"/>
    <property type="project" value="TreeGrafter"/>
</dbReference>
<dbReference type="GeneTree" id="ENSGT00390000000002"/>
<reference evidence="4" key="2">
    <citation type="submission" date="2025-09" db="UniProtKB">
        <authorList>
            <consortium name="Ensembl"/>
        </authorList>
    </citation>
    <scope>IDENTIFICATION</scope>
</reference>
<dbReference type="PANTHER" id="PTHR14058">
    <property type="entry name" value="AMYLOID BETA A4 PRECURSOR PROTEIN-BINDING FAMILY B"/>
    <property type="match status" value="1"/>
</dbReference>
<dbReference type="AlphaFoldDB" id="A0A8B9I8M3"/>
<dbReference type="GO" id="GO:0005634">
    <property type="term" value="C:nucleus"/>
    <property type="evidence" value="ECO:0007669"/>
    <property type="project" value="TreeGrafter"/>
</dbReference>
<evidence type="ECO:0000259" key="3">
    <source>
        <dbReference type="PROSITE" id="PS01179"/>
    </source>
</evidence>
<feature type="domain" description="PID" evidence="3">
    <location>
        <begin position="77"/>
        <end position="194"/>
    </location>
</feature>
<evidence type="ECO:0000313" key="4">
    <source>
        <dbReference type="Ensembl" id="ENSABRP00000017175.1"/>
    </source>
</evidence>
<dbReference type="GO" id="GO:0001540">
    <property type="term" value="F:amyloid-beta binding"/>
    <property type="evidence" value="ECO:0007669"/>
    <property type="project" value="InterPro"/>
</dbReference>
<organism evidence="4 5">
    <name type="scientific">Anser brachyrhynchus</name>
    <name type="common">Pink-footed goose</name>
    <dbReference type="NCBI Taxonomy" id="132585"/>
    <lineage>
        <taxon>Eukaryota</taxon>
        <taxon>Metazoa</taxon>
        <taxon>Chordata</taxon>
        <taxon>Craniata</taxon>
        <taxon>Vertebrata</taxon>
        <taxon>Euteleostomi</taxon>
        <taxon>Archelosauria</taxon>
        <taxon>Archosauria</taxon>
        <taxon>Dinosauria</taxon>
        <taxon>Saurischia</taxon>
        <taxon>Theropoda</taxon>
        <taxon>Coelurosauria</taxon>
        <taxon>Aves</taxon>
        <taxon>Neognathae</taxon>
        <taxon>Galloanserae</taxon>
        <taxon>Anseriformes</taxon>
        <taxon>Anatidae</taxon>
        <taxon>Anserinae</taxon>
        <taxon>Anser</taxon>
    </lineage>
</organism>
<dbReference type="Gene3D" id="2.30.29.30">
    <property type="entry name" value="Pleckstrin-homology domain (PH domain)/Phosphotyrosine-binding domain (PTB)"/>
    <property type="match status" value="1"/>
</dbReference>
<evidence type="ECO:0000313" key="5">
    <source>
        <dbReference type="Proteomes" id="UP000694426"/>
    </source>
</evidence>
<evidence type="ECO:0000256" key="2">
    <source>
        <dbReference type="SAM" id="MobiDB-lite"/>
    </source>
</evidence>
<sequence>MKHCTSAACPYPGPWVSAAGPAAAEGCLRNAHLWGDRASPTGGQPCPCVGGHYLRGTQHSAASSSSHLAGAGTDSQASVLPGMDVLNEAIEKLTRGPGRECWTPSLISVSDTAMRVHPAQEEERSHIWECQVRYVTFLGVGRDAHTFALIVDTGQHFQCTAFWCEPDAGTISEAVQAACMVQYQKCLVAAAPGARPKRAPAEGRRAAAGDAPSGPFAGEVPKASGGSGGAAGPGPRKRGVFSFLEAFRQKHSLLHLP</sequence>
<dbReference type="PROSITE" id="PS01179">
    <property type="entry name" value="PID"/>
    <property type="match status" value="1"/>
</dbReference>
<dbReference type="InterPro" id="IPR011993">
    <property type="entry name" value="PH-like_dom_sf"/>
</dbReference>
<dbReference type="GO" id="GO:0006355">
    <property type="term" value="P:regulation of DNA-templated transcription"/>
    <property type="evidence" value="ECO:0007669"/>
    <property type="project" value="TreeGrafter"/>
</dbReference>
<dbReference type="InterPro" id="IPR006020">
    <property type="entry name" value="PTB/PI_dom"/>
</dbReference>
<dbReference type="PANTHER" id="PTHR14058:SF10">
    <property type="entry name" value="AMYLOID-BETA A4 PRECURSOR PROTEIN-BINDING FAMILY B MEMBER 3"/>
    <property type="match status" value="1"/>
</dbReference>
<evidence type="ECO:0000256" key="1">
    <source>
        <dbReference type="ARBA" id="ARBA00022737"/>
    </source>
</evidence>
<keyword evidence="1" id="KW-0677">Repeat</keyword>
<reference evidence="4" key="1">
    <citation type="submission" date="2025-08" db="UniProtKB">
        <authorList>
            <consortium name="Ensembl"/>
        </authorList>
    </citation>
    <scope>IDENTIFICATION</scope>
</reference>
<dbReference type="Ensembl" id="ENSABRT00000024421.1">
    <property type="protein sequence ID" value="ENSABRP00000017175.1"/>
    <property type="gene ID" value="ENSABRG00000014986.1"/>
</dbReference>
<dbReference type="InterPro" id="IPR039576">
    <property type="entry name" value="APBB1/2/3"/>
</dbReference>
<feature type="region of interest" description="Disordered" evidence="2">
    <location>
        <begin position="197"/>
        <end position="234"/>
    </location>
</feature>
<dbReference type="SMART" id="SM00462">
    <property type="entry name" value="PTB"/>
    <property type="match status" value="1"/>
</dbReference>
<dbReference type="Proteomes" id="UP000694426">
    <property type="component" value="Unplaced"/>
</dbReference>
<dbReference type="CDD" id="cd01271">
    <property type="entry name" value="PTB2_Fe65"/>
    <property type="match status" value="1"/>
</dbReference>
<dbReference type="FunFam" id="2.30.29.30:FF:000005">
    <property type="entry name" value="Amyloid beta (A4) protein b"/>
    <property type="match status" value="1"/>
</dbReference>
<dbReference type="SUPFAM" id="SSF50729">
    <property type="entry name" value="PH domain-like"/>
    <property type="match status" value="1"/>
</dbReference>
<accession>A0A8B9I8M3</accession>
<keyword evidence="5" id="KW-1185">Reference proteome</keyword>
<proteinExistence type="predicted"/>
<name>A0A8B9I8M3_9AVES</name>